<protein>
    <recommendedName>
        <fullName evidence="4">SAP domain-containing protein</fullName>
    </recommendedName>
</protein>
<feature type="compositionally biased region" description="Low complexity" evidence="1">
    <location>
        <begin position="1"/>
        <end position="16"/>
    </location>
</feature>
<proteinExistence type="predicted"/>
<reference evidence="2 3" key="1">
    <citation type="journal article" date="2019" name="Mol. Biol. Evol.">
        <title>Blast fungal genomes show frequent chromosomal changes, gene gains and losses, and effector gene turnover.</title>
        <authorList>
            <person name="Gomez Luciano L.B."/>
            <person name="Jason Tsai I."/>
            <person name="Chuma I."/>
            <person name="Tosa Y."/>
            <person name="Chen Y.H."/>
            <person name="Li J.Y."/>
            <person name="Li M.Y."/>
            <person name="Jade Lu M.Y."/>
            <person name="Nakayashiki H."/>
            <person name="Li W.H."/>
        </authorList>
    </citation>
    <scope>NUCLEOTIDE SEQUENCE [LARGE SCALE GENOMIC DNA]</scope>
    <source>
        <strain evidence="2 3">NI907</strain>
    </source>
</reference>
<feature type="region of interest" description="Disordered" evidence="1">
    <location>
        <begin position="62"/>
        <end position="95"/>
    </location>
</feature>
<reference evidence="3" key="2">
    <citation type="submission" date="2019-10" db="EMBL/GenBank/DDBJ databases">
        <authorList>
            <consortium name="NCBI Genome Project"/>
        </authorList>
    </citation>
    <scope>NUCLEOTIDE SEQUENCE</scope>
    <source>
        <strain evidence="3">NI907</strain>
    </source>
</reference>
<organism evidence="2 3">
    <name type="scientific">Pyricularia grisea</name>
    <name type="common">Crabgrass-specific blast fungus</name>
    <name type="synonym">Magnaporthe grisea</name>
    <dbReference type="NCBI Taxonomy" id="148305"/>
    <lineage>
        <taxon>Eukaryota</taxon>
        <taxon>Fungi</taxon>
        <taxon>Dikarya</taxon>
        <taxon>Ascomycota</taxon>
        <taxon>Pezizomycotina</taxon>
        <taxon>Sordariomycetes</taxon>
        <taxon>Sordariomycetidae</taxon>
        <taxon>Magnaporthales</taxon>
        <taxon>Pyriculariaceae</taxon>
        <taxon>Pyricularia</taxon>
    </lineage>
</organism>
<accession>A0A6P8ANL9</accession>
<evidence type="ECO:0000313" key="3">
    <source>
        <dbReference type="RefSeq" id="XP_030976496.1"/>
    </source>
</evidence>
<keyword evidence="2" id="KW-1185">Reference proteome</keyword>
<reference evidence="3" key="3">
    <citation type="submission" date="2025-08" db="UniProtKB">
        <authorList>
            <consortium name="RefSeq"/>
        </authorList>
    </citation>
    <scope>IDENTIFICATION</scope>
    <source>
        <strain evidence="3">NI907</strain>
    </source>
</reference>
<feature type="compositionally biased region" description="Basic and acidic residues" evidence="1">
    <location>
        <begin position="171"/>
        <end position="214"/>
    </location>
</feature>
<evidence type="ECO:0000256" key="1">
    <source>
        <dbReference type="SAM" id="MobiDB-lite"/>
    </source>
</evidence>
<gene>
    <name evidence="3" type="ORF">PgNI_11631</name>
</gene>
<sequence length="251" mass="27793">MAQQATPPSSTEPEIPSFDKIDYMNHPELELLAEKFKINKEGLSSDSLKKAIGKYFEEHYSEEYPNKSPGTAVTNPSNEGKDAIQPTKGNSELPTFDDIATWNIGRLRSFANAQNVEIHGTKKTLIANTIKKTLKERHPELYQLDKSADVGSNRAPPERESNEDNASQTDSKSEEVRSKSEETSSESEKEDPKGEENNPKSEENGTKGEQDGTKEHKRWPNTYEDPTGGGIIEATGNKTHVNPGDFGGKNE</sequence>
<feature type="compositionally biased region" description="Polar residues" evidence="1">
    <location>
        <begin position="68"/>
        <end position="78"/>
    </location>
</feature>
<feature type="region of interest" description="Disordered" evidence="1">
    <location>
        <begin position="137"/>
        <end position="251"/>
    </location>
</feature>
<dbReference type="RefSeq" id="XP_030976496.1">
    <property type="nucleotide sequence ID" value="XM_031131597.1"/>
</dbReference>
<dbReference type="Proteomes" id="UP000515153">
    <property type="component" value="Chromosome V"/>
</dbReference>
<evidence type="ECO:0008006" key="4">
    <source>
        <dbReference type="Google" id="ProtNLM"/>
    </source>
</evidence>
<dbReference type="KEGG" id="pgri:PgNI_11631"/>
<name>A0A6P8ANL9_PYRGI</name>
<dbReference type="GeneID" id="41966502"/>
<feature type="region of interest" description="Disordered" evidence="1">
    <location>
        <begin position="1"/>
        <end position="21"/>
    </location>
</feature>
<dbReference type="AlphaFoldDB" id="A0A6P8ANL9"/>
<evidence type="ECO:0000313" key="2">
    <source>
        <dbReference type="Proteomes" id="UP000515153"/>
    </source>
</evidence>